<dbReference type="Proteomes" id="UP000181686">
    <property type="component" value="Unassembled WGS sequence"/>
</dbReference>
<reference evidence="3 5" key="2">
    <citation type="submission" date="2016-10" db="EMBL/GenBank/DDBJ databases">
        <authorList>
            <person name="Varghese N."/>
            <person name="Submissions S."/>
        </authorList>
    </citation>
    <scope>NUCLEOTIDE SEQUENCE [LARGE SCALE GENOMIC DNA]</scope>
    <source>
        <strain evidence="3 5">BS2774</strain>
    </source>
</reference>
<dbReference type="InterPro" id="IPR037919">
    <property type="entry name" value="OGT"/>
</dbReference>
<accession>A0A1H0MS64</accession>
<keyword evidence="1" id="KW-0802">TPR repeat</keyword>
<name>A0A1H0MS64_9PSED</name>
<dbReference type="GO" id="GO:0097363">
    <property type="term" value="F:protein O-acetylglucosaminyltransferase activity"/>
    <property type="evidence" value="ECO:0007669"/>
    <property type="project" value="TreeGrafter"/>
</dbReference>
<reference evidence="2 4" key="1">
    <citation type="submission" date="2016-08" db="EMBL/GenBank/DDBJ databases">
        <title>Draft genome sequence of the type strain of Pseudomonas extremorientalis LMG 19695T isolated from drinking water reservoir.</title>
        <authorList>
            <person name="Tambong J.T."/>
        </authorList>
    </citation>
    <scope>NUCLEOTIDE SEQUENCE [LARGE SCALE GENOMIC DNA]</scope>
    <source>
        <strain evidence="2 4">LMG 19695</strain>
    </source>
</reference>
<evidence type="ECO:0000313" key="3">
    <source>
        <dbReference type="EMBL" id="SDO82980.1"/>
    </source>
</evidence>
<dbReference type="PROSITE" id="PS50293">
    <property type="entry name" value="TPR_REGION"/>
    <property type="match status" value="1"/>
</dbReference>
<evidence type="ECO:0000313" key="5">
    <source>
        <dbReference type="Proteomes" id="UP000182654"/>
    </source>
</evidence>
<dbReference type="Gene3D" id="1.25.40.10">
    <property type="entry name" value="Tetratricopeptide repeat domain"/>
    <property type="match status" value="2"/>
</dbReference>
<dbReference type="RefSeq" id="WP_071490198.1">
    <property type="nucleotide sequence ID" value="NZ_LT629708.1"/>
</dbReference>
<organism evidence="2 4">
    <name type="scientific">Pseudomonas extremorientalis</name>
    <dbReference type="NCBI Taxonomy" id="169669"/>
    <lineage>
        <taxon>Bacteria</taxon>
        <taxon>Pseudomonadati</taxon>
        <taxon>Pseudomonadota</taxon>
        <taxon>Gammaproteobacteria</taxon>
        <taxon>Pseudomonadales</taxon>
        <taxon>Pseudomonadaceae</taxon>
        <taxon>Pseudomonas</taxon>
    </lineage>
</organism>
<proteinExistence type="predicted"/>
<dbReference type="InterPro" id="IPR011990">
    <property type="entry name" value="TPR-like_helical_dom_sf"/>
</dbReference>
<feature type="repeat" description="TPR" evidence="1">
    <location>
        <begin position="109"/>
        <end position="142"/>
    </location>
</feature>
<dbReference type="InterPro" id="IPR019734">
    <property type="entry name" value="TPR_rpt"/>
</dbReference>
<dbReference type="PROSITE" id="PS50005">
    <property type="entry name" value="TPR"/>
    <property type="match status" value="1"/>
</dbReference>
<dbReference type="Proteomes" id="UP000182654">
    <property type="component" value="Chromosome I"/>
</dbReference>
<dbReference type="GO" id="GO:0006493">
    <property type="term" value="P:protein O-linked glycosylation"/>
    <property type="evidence" value="ECO:0007669"/>
    <property type="project" value="InterPro"/>
</dbReference>
<dbReference type="SUPFAM" id="SSF48452">
    <property type="entry name" value="TPR-like"/>
    <property type="match status" value="1"/>
</dbReference>
<dbReference type="EMBL" id="LT629708">
    <property type="protein sequence ID" value="SDO82980.1"/>
    <property type="molecule type" value="Genomic_DNA"/>
</dbReference>
<sequence length="193" mass="21527">MNESDFNDVKRQLIRYLSTGLVENAIEYFKACSHSLSDSACAECLGDICFYQRDFGQAIKHYEVATQLAPDQVIARYLFLAGVSNERASNVVDAFKYYQAAIEAEPSFVDTYLELGAMLVKVGDLEGALQCYEDAMKIKPTDLAIHESLVSILGELHKRTPEKYADKYLGVNAETEKVKHSGTSTPSNRHAAW</sequence>
<dbReference type="AlphaFoldDB" id="A0A1H0MS64"/>
<protein>
    <submittedName>
        <fullName evidence="3">Tetratricopeptide repeat-containing protein</fullName>
    </submittedName>
</protein>
<evidence type="ECO:0000313" key="4">
    <source>
        <dbReference type="Proteomes" id="UP000181686"/>
    </source>
</evidence>
<dbReference type="PANTHER" id="PTHR44366:SF1">
    <property type="entry name" value="UDP-N-ACETYLGLUCOSAMINE--PEPTIDE N-ACETYLGLUCOSAMINYLTRANSFERASE 110 KDA SUBUNIT"/>
    <property type="match status" value="1"/>
</dbReference>
<gene>
    <name evidence="2" type="ORF">BFN10_14155</name>
    <name evidence="3" type="ORF">SAMN04490184_1552</name>
</gene>
<keyword evidence="5" id="KW-1185">Reference proteome</keyword>
<dbReference type="SMART" id="SM00028">
    <property type="entry name" value="TPR"/>
    <property type="match status" value="3"/>
</dbReference>
<dbReference type="EMBL" id="MDGK01000036">
    <property type="protein sequence ID" value="OIN08703.1"/>
    <property type="molecule type" value="Genomic_DNA"/>
</dbReference>
<evidence type="ECO:0000313" key="2">
    <source>
        <dbReference type="EMBL" id="OIN08703.1"/>
    </source>
</evidence>
<evidence type="ECO:0000256" key="1">
    <source>
        <dbReference type="PROSITE-ProRule" id="PRU00339"/>
    </source>
</evidence>
<dbReference type="PANTHER" id="PTHR44366">
    <property type="entry name" value="UDP-N-ACETYLGLUCOSAMINE--PEPTIDE N-ACETYLGLUCOSAMINYLTRANSFERASE 110 KDA SUBUNIT"/>
    <property type="match status" value="1"/>
</dbReference>
<dbReference type="Pfam" id="PF13181">
    <property type="entry name" value="TPR_8"/>
    <property type="match status" value="1"/>
</dbReference>